<accession>A0A3B4TSA6</accession>
<evidence type="ECO:0000256" key="1">
    <source>
        <dbReference type="SAM" id="SignalP"/>
    </source>
</evidence>
<feature type="chain" id="PRO_5017336232" evidence="1">
    <location>
        <begin position="23"/>
        <end position="69"/>
    </location>
</feature>
<feature type="signal peptide" evidence="1">
    <location>
        <begin position="1"/>
        <end position="22"/>
    </location>
</feature>
<dbReference type="AlphaFoldDB" id="A0A3B4TSA6"/>
<dbReference type="Ensembl" id="ENSSDUT00000009327.1">
    <property type="protein sequence ID" value="ENSSDUP00000009151.1"/>
    <property type="gene ID" value="ENSSDUG00000006726.1"/>
</dbReference>
<evidence type="ECO:0000313" key="3">
    <source>
        <dbReference type="Proteomes" id="UP000261420"/>
    </source>
</evidence>
<reference evidence="2" key="1">
    <citation type="submission" date="2025-08" db="UniProtKB">
        <authorList>
            <consortium name="Ensembl"/>
        </authorList>
    </citation>
    <scope>IDENTIFICATION</scope>
</reference>
<dbReference type="Proteomes" id="UP000261420">
    <property type="component" value="Unplaced"/>
</dbReference>
<name>A0A3B4TSA6_SERDU</name>
<keyword evidence="3" id="KW-1185">Reference proteome</keyword>
<reference evidence="2" key="2">
    <citation type="submission" date="2025-09" db="UniProtKB">
        <authorList>
            <consortium name="Ensembl"/>
        </authorList>
    </citation>
    <scope>IDENTIFICATION</scope>
</reference>
<evidence type="ECO:0000313" key="2">
    <source>
        <dbReference type="Ensembl" id="ENSSDUP00000009151.1"/>
    </source>
</evidence>
<keyword evidence="1" id="KW-0732">Signal</keyword>
<organism evidence="2 3">
    <name type="scientific">Seriola dumerili</name>
    <name type="common">Greater amberjack</name>
    <name type="synonym">Caranx dumerili</name>
    <dbReference type="NCBI Taxonomy" id="41447"/>
    <lineage>
        <taxon>Eukaryota</taxon>
        <taxon>Metazoa</taxon>
        <taxon>Chordata</taxon>
        <taxon>Craniata</taxon>
        <taxon>Vertebrata</taxon>
        <taxon>Euteleostomi</taxon>
        <taxon>Actinopterygii</taxon>
        <taxon>Neopterygii</taxon>
        <taxon>Teleostei</taxon>
        <taxon>Neoteleostei</taxon>
        <taxon>Acanthomorphata</taxon>
        <taxon>Carangaria</taxon>
        <taxon>Carangiformes</taxon>
        <taxon>Carangidae</taxon>
        <taxon>Seriola</taxon>
    </lineage>
</organism>
<proteinExistence type="predicted"/>
<protein>
    <submittedName>
        <fullName evidence="2">Uncharacterized protein</fullName>
    </submittedName>
</protein>
<sequence>NLTLKNTCFFIFILFLPIAISACCSSRVKAVRGTSSDTGRTVTVERLEAWFPASHLLPGVWRAKLRAGE</sequence>